<proteinExistence type="inferred from homology"/>
<dbReference type="Pfam" id="PF01263">
    <property type="entry name" value="Aldose_epim"/>
    <property type="match status" value="1"/>
</dbReference>
<evidence type="ECO:0000256" key="11">
    <source>
        <dbReference type="ARBA" id="ARBA00023277"/>
    </source>
</evidence>
<dbReference type="InterPro" id="IPR008183">
    <property type="entry name" value="Aldose_1/G6P_1-epimerase"/>
</dbReference>
<evidence type="ECO:0000256" key="10">
    <source>
        <dbReference type="ARBA" id="ARBA00023235"/>
    </source>
</evidence>
<evidence type="ECO:0000256" key="15">
    <source>
        <dbReference type="PIRSR" id="PIRSR005096-3"/>
    </source>
</evidence>
<dbReference type="GO" id="GO:0004034">
    <property type="term" value="F:aldose 1-epimerase activity"/>
    <property type="evidence" value="ECO:0007669"/>
    <property type="project" value="UniProtKB-EC"/>
</dbReference>
<gene>
    <name evidence="16" type="ORF">Cflav_PD5816</name>
</gene>
<dbReference type="AlphaFoldDB" id="B9XAZ6"/>
<accession>B9XAZ6</accession>
<feature type="binding site" evidence="14">
    <location>
        <position position="256"/>
    </location>
    <ligand>
        <name>beta-D-galactose</name>
        <dbReference type="ChEBI" id="CHEBI:27667"/>
    </ligand>
</feature>
<name>B9XAZ6_PEDPL</name>
<evidence type="ECO:0000256" key="14">
    <source>
        <dbReference type="PIRSR" id="PIRSR005096-2"/>
    </source>
</evidence>
<comment type="subunit">
    <text evidence="5">Monomer.</text>
</comment>
<feature type="binding site" evidence="15">
    <location>
        <begin position="189"/>
        <end position="191"/>
    </location>
    <ligand>
        <name>beta-D-galactose</name>
        <dbReference type="ChEBI" id="CHEBI:27667"/>
    </ligand>
</feature>
<dbReference type="GO" id="GO:0030246">
    <property type="term" value="F:carbohydrate binding"/>
    <property type="evidence" value="ECO:0007669"/>
    <property type="project" value="InterPro"/>
</dbReference>
<protein>
    <recommendedName>
        <fullName evidence="7 12">Aldose 1-epimerase</fullName>
        <ecNumber evidence="6 12">5.1.3.3</ecNumber>
    </recommendedName>
</protein>
<dbReference type="GO" id="GO:0033499">
    <property type="term" value="P:galactose catabolic process via UDP-galactose, Leloir pathway"/>
    <property type="evidence" value="ECO:0007669"/>
    <property type="project" value="TreeGrafter"/>
</dbReference>
<dbReference type="CDD" id="cd09019">
    <property type="entry name" value="galactose_mutarotase_like"/>
    <property type="match status" value="1"/>
</dbReference>
<keyword evidence="11 12" id="KW-0119">Carbohydrate metabolism</keyword>
<evidence type="ECO:0000256" key="3">
    <source>
        <dbReference type="ARBA" id="ARBA00005028"/>
    </source>
</evidence>
<evidence type="ECO:0000256" key="13">
    <source>
        <dbReference type="PIRSR" id="PIRSR005096-1"/>
    </source>
</evidence>
<keyword evidence="17" id="KW-1185">Reference proteome</keyword>
<feature type="binding site" evidence="15">
    <location>
        <begin position="89"/>
        <end position="90"/>
    </location>
    <ligand>
        <name>beta-D-galactose</name>
        <dbReference type="ChEBI" id="CHEBI:27667"/>
    </ligand>
</feature>
<dbReference type="SUPFAM" id="SSF74650">
    <property type="entry name" value="Galactose mutarotase-like"/>
    <property type="match status" value="1"/>
</dbReference>
<evidence type="ECO:0000256" key="4">
    <source>
        <dbReference type="ARBA" id="ARBA00006206"/>
    </source>
</evidence>
<evidence type="ECO:0000313" key="17">
    <source>
        <dbReference type="Proteomes" id="UP000003688"/>
    </source>
</evidence>
<dbReference type="EMBL" id="ABOX02000002">
    <property type="protein sequence ID" value="EEF63181.1"/>
    <property type="molecule type" value="Genomic_DNA"/>
</dbReference>
<dbReference type="UniPathway" id="UPA00242"/>
<keyword evidence="9" id="KW-0597">Phosphoprotein</keyword>
<evidence type="ECO:0000313" key="16">
    <source>
        <dbReference type="EMBL" id="EEF63181.1"/>
    </source>
</evidence>
<comment type="caution">
    <text evidence="16">The sequence shown here is derived from an EMBL/GenBank/DDBJ whole genome shotgun (WGS) entry which is preliminary data.</text>
</comment>
<dbReference type="Proteomes" id="UP000003688">
    <property type="component" value="Unassembled WGS sequence"/>
</dbReference>
<dbReference type="FunFam" id="2.70.98.10:FF:000003">
    <property type="entry name" value="Aldose 1-epimerase"/>
    <property type="match status" value="1"/>
</dbReference>
<evidence type="ECO:0000256" key="2">
    <source>
        <dbReference type="ARBA" id="ARBA00004496"/>
    </source>
</evidence>
<keyword evidence="10 12" id="KW-0413">Isomerase</keyword>
<comment type="subcellular location">
    <subcellularLocation>
        <location evidence="2">Cytoplasm</location>
    </subcellularLocation>
</comment>
<dbReference type="InterPro" id="IPR014718">
    <property type="entry name" value="GH-type_carb-bd"/>
</dbReference>
<sequence length="355" mass="39108">MASVGMFMHKGIEKSRYGKLSNGTEVELYTLQNANGIICKIITFGGAITEMHLPDHEGKFADVVLGYDDLDGYVKDTSYFGALIGRVANRIAEGKFELNGRSYTLAKNNGPNHLHGGPKGFHKVVWQAEASNTDKGAVLRLTYTSPDGEEGYPGALKAVVTYTLNDQNELLLDYEATSDQPTPINLTNHSYWNLAGGGTILDHLLTLEADRFTPVDGTLIPTGEIKPVKGTPMEFTTAKSIGADLQRMGGSPPGYDHNFVLNGGTKVNLAARLVEPKSRRALEVWTDQPGIQFYSGNFLDGLVKGKRGDFYQRYTGLCLETQQFPDFVHHPNFPQSILKPGEIYRQNTVFRFLVI</sequence>
<dbReference type="InterPro" id="IPR047215">
    <property type="entry name" value="Galactose_mutarotase-like"/>
</dbReference>
<comment type="catalytic activity">
    <reaction evidence="1 12">
        <text>alpha-D-glucose = beta-D-glucose</text>
        <dbReference type="Rhea" id="RHEA:10264"/>
        <dbReference type="ChEBI" id="CHEBI:15903"/>
        <dbReference type="ChEBI" id="CHEBI:17925"/>
        <dbReference type="EC" id="5.1.3.3"/>
    </reaction>
</comment>
<dbReference type="Gene3D" id="2.70.98.10">
    <property type="match status" value="1"/>
</dbReference>
<dbReference type="GO" id="GO:0006006">
    <property type="term" value="P:glucose metabolic process"/>
    <property type="evidence" value="ECO:0007669"/>
    <property type="project" value="TreeGrafter"/>
</dbReference>
<dbReference type="NCBIfam" id="NF008277">
    <property type="entry name" value="PRK11055.1"/>
    <property type="match status" value="1"/>
</dbReference>
<evidence type="ECO:0000256" key="7">
    <source>
        <dbReference type="ARBA" id="ARBA00014165"/>
    </source>
</evidence>
<evidence type="ECO:0000256" key="12">
    <source>
        <dbReference type="PIRNR" id="PIRNR005096"/>
    </source>
</evidence>
<evidence type="ECO:0000256" key="9">
    <source>
        <dbReference type="ARBA" id="ARBA00022553"/>
    </source>
</evidence>
<reference evidence="16 17" key="1">
    <citation type="journal article" date="2011" name="J. Bacteriol.">
        <title>Genome sequence of 'Pedosphaera parvula' Ellin514, an aerobic Verrucomicrobial isolate from pasture soil.</title>
        <authorList>
            <person name="Kant R."/>
            <person name="van Passel M.W."/>
            <person name="Sangwan P."/>
            <person name="Palva A."/>
            <person name="Lucas S."/>
            <person name="Copeland A."/>
            <person name="Lapidus A."/>
            <person name="Glavina Del Rio T."/>
            <person name="Dalin E."/>
            <person name="Tice H."/>
            <person name="Bruce D."/>
            <person name="Goodwin L."/>
            <person name="Pitluck S."/>
            <person name="Chertkov O."/>
            <person name="Larimer F.W."/>
            <person name="Land M.L."/>
            <person name="Hauser L."/>
            <person name="Brettin T.S."/>
            <person name="Detter J.C."/>
            <person name="Han S."/>
            <person name="de Vos W.M."/>
            <person name="Janssen P.H."/>
            <person name="Smidt H."/>
        </authorList>
    </citation>
    <scope>NUCLEOTIDE SEQUENCE [LARGE SCALE GENOMIC DNA]</scope>
    <source>
        <strain evidence="16 17">Ellin514</strain>
    </source>
</reference>
<keyword evidence="8" id="KW-0963">Cytoplasm</keyword>
<dbReference type="InterPro" id="IPR015443">
    <property type="entry name" value="Aldose_1-epimerase"/>
</dbReference>
<dbReference type="PIRSF" id="PIRSF005096">
    <property type="entry name" value="GALM"/>
    <property type="match status" value="1"/>
</dbReference>
<dbReference type="InterPro" id="IPR018052">
    <property type="entry name" value="Ald1_epimerase_CS"/>
</dbReference>
<dbReference type="GO" id="GO:0005737">
    <property type="term" value="C:cytoplasm"/>
    <property type="evidence" value="ECO:0007669"/>
    <property type="project" value="UniProtKB-SubCell"/>
</dbReference>
<dbReference type="PANTHER" id="PTHR10091:SF0">
    <property type="entry name" value="GALACTOSE MUTAROTASE"/>
    <property type="match status" value="1"/>
</dbReference>
<feature type="active site" description="Proton donor" evidence="13">
    <location>
        <position position="189"/>
    </location>
</feature>
<comment type="pathway">
    <text evidence="3 12">Carbohydrate metabolism; hexose metabolism.</text>
</comment>
<organism evidence="16 17">
    <name type="scientific">Pedosphaera parvula (strain Ellin514)</name>
    <dbReference type="NCBI Taxonomy" id="320771"/>
    <lineage>
        <taxon>Bacteria</taxon>
        <taxon>Pseudomonadati</taxon>
        <taxon>Verrucomicrobiota</taxon>
        <taxon>Pedosphaerae</taxon>
        <taxon>Pedosphaerales</taxon>
        <taxon>Pedosphaeraceae</taxon>
        <taxon>Pedosphaera</taxon>
    </lineage>
</organism>
<dbReference type="PANTHER" id="PTHR10091">
    <property type="entry name" value="ALDOSE-1-EPIMERASE"/>
    <property type="match status" value="1"/>
</dbReference>
<dbReference type="STRING" id="320771.Cflav_PD5816"/>
<feature type="active site" description="Proton acceptor" evidence="13">
    <location>
        <position position="320"/>
    </location>
</feature>
<dbReference type="PROSITE" id="PS00545">
    <property type="entry name" value="ALDOSE_1_EPIMERASE"/>
    <property type="match status" value="1"/>
</dbReference>
<dbReference type="InterPro" id="IPR011013">
    <property type="entry name" value="Gal_mutarotase_sf_dom"/>
</dbReference>
<dbReference type="EC" id="5.1.3.3" evidence="6 12"/>
<evidence type="ECO:0000256" key="1">
    <source>
        <dbReference type="ARBA" id="ARBA00001614"/>
    </source>
</evidence>
<comment type="similarity">
    <text evidence="4 12">Belongs to the aldose epimerase family.</text>
</comment>
<evidence type="ECO:0000256" key="5">
    <source>
        <dbReference type="ARBA" id="ARBA00011245"/>
    </source>
</evidence>
<evidence type="ECO:0000256" key="6">
    <source>
        <dbReference type="ARBA" id="ARBA00013185"/>
    </source>
</evidence>
<evidence type="ECO:0000256" key="8">
    <source>
        <dbReference type="ARBA" id="ARBA00022490"/>
    </source>
</evidence>